<accession>A0A975SXM2</accession>
<name>A0A975SXM2_9ACTN</name>
<gene>
    <name evidence="4" type="ORF">KRR39_16780</name>
</gene>
<dbReference type="PANTHER" id="PTHR30024">
    <property type="entry name" value="ALIPHATIC SULFONATES-BINDING PROTEIN-RELATED"/>
    <property type="match status" value="1"/>
</dbReference>
<keyword evidence="5" id="KW-1185">Reference proteome</keyword>
<sequence>MGVRLVVGAFTPSVLLSVARRTGRLDERGLEVEEVPVSSSPGQFRSLLDGEIDVAFTSPDNVLAYRFGPTNPLGALADVSIVSTVDRGTGLALYGRPGFGGPERLRGAVVGVDVPTSGFALAMYSLGDSLGVGRGEYELVALGSTPRRLEALLAGECDATMLNAGNELLAEQAGAVLLARAADVCAPYVGTVLCVDGDRRLAGARELAAALHATARDLWEGRAHEVAVSEAARRLGLPHELAVRYVDRLTSQDEGLIRSEAPDLAGLATIVGLRRRHLPVADGADDVLASALEPSSGLLAPVR</sequence>
<evidence type="ECO:0000313" key="5">
    <source>
        <dbReference type="Proteomes" id="UP000683575"/>
    </source>
</evidence>
<evidence type="ECO:0000256" key="3">
    <source>
        <dbReference type="ARBA" id="ARBA00022729"/>
    </source>
</evidence>
<comment type="subcellular location">
    <subcellularLocation>
        <location evidence="1">Periplasm</location>
    </subcellularLocation>
</comment>
<reference evidence="4" key="1">
    <citation type="submission" date="2021-06" db="EMBL/GenBank/DDBJ databases">
        <title>Complete genome sequence of Nocardioides sp. G188.</title>
        <authorList>
            <person name="Im W.-T."/>
        </authorList>
    </citation>
    <scope>NUCLEOTIDE SEQUENCE</scope>
    <source>
        <strain evidence="4">G188</strain>
    </source>
</reference>
<dbReference type="RefSeq" id="WP_216938645.1">
    <property type="nucleotide sequence ID" value="NZ_CP077062.1"/>
</dbReference>
<dbReference type="KEGG" id="nps:KRR39_16780"/>
<comment type="similarity">
    <text evidence="2">Belongs to the bacterial solute-binding protein SsuA/TauA family.</text>
</comment>
<dbReference type="AlphaFoldDB" id="A0A975SXM2"/>
<keyword evidence="3" id="KW-0732">Signal</keyword>
<dbReference type="GO" id="GO:0042597">
    <property type="term" value="C:periplasmic space"/>
    <property type="evidence" value="ECO:0007669"/>
    <property type="project" value="UniProtKB-SubCell"/>
</dbReference>
<evidence type="ECO:0008006" key="6">
    <source>
        <dbReference type="Google" id="ProtNLM"/>
    </source>
</evidence>
<evidence type="ECO:0000313" key="4">
    <source>
        <dbReference type="EMBL" id="QWZ07134.1"/>
    </source>
</evidence>
<evidence type="ECO:0000256" key="1">
    <source>
        <dbReference type="ARBA" id="ARBA00004418"/>
    </source>
</evidence>
<evidence type="ECO:0000256" key="2">
    <source>
        <dbReference type="ARBA" id="ARBA00010742"/>
    </source>
</evidence>
<dbReference type="PANTHER" id="PTHR30024:SF47">
    <property type="entry name" value="TAURINE-BINDING PERIPLASMIC PROTEIN"/>
    <property type="match status" value="1"/>
</dbReference>
<dbReference type="EMBL" id="CP077062">
    <property type="protein sequence ID" value="QWZ07134.1"/>
    <property type="molecule type" value="Genomic_DNA"/>
</dbReference>
<dbReference type="Proteomes" id="UP000683575">
    <property type="component" value="Chromosome"/>
</dbReference>
<protein>
    <recommendedName>
        <fullName evidence="6">ABC transporter substrate-binding protein</fullName>
    </recommendedName>
</protein>
<organism evidence="4 5">
    <name type="scientific">Nocardioides panacis</name>
    <dbReference type="NCBI Taxonomy" id="2849501"/>
    <lineage>
        <taxon>Bacteria</taxon>
        <taxon>Bacillati</taxon>
        <taxon>Actinomycetota</taxon>
        <taxon>Actinomycetes</taxon>
        <taxon>Propionibacteriales</taxon>
        <taxon>Nocardioidaceae</taxon>
        <taxon>Nocardioides</taxon>
    </lineage>
</organism>
<proteinExistence type="inferred from homology"/>